<proteinExistence type="predicted"/>
<protein>
    <submittedName>
        <fullName evidence="2">Uncharacterized protein</fullName>
    </submittedName>
</protein>
<sequence length="74" mass="8396">MLQQEESQSFQRISDTAKTTESCKQHTPKTKLVLQLNKSVNSLKEMQDLKSHCHLFNSSSTTAPINLTHLPRSL</sequence>
<dbReference type="Gramene" id="rna-AYBTSS11_LOCUS21187">
    <property type="protein sequence ID" value="CAJ1967453.1"/>
    <property type="gene ID" value="gene-AYBTSS11_LOCUS21187"/>
</dbReference>
<dbReference type="AlphaFoldDB" id="A0AA86VTD8"/>
<keyword evidence="3" id="KW-1185">Reference proteome</keyword>
<evidence type="ECO:0000256" key="1">
    <source>
        <dbReference type="SAM" id="MobiDB-lite"/>
    </source>
</evidence>
<dbReference type="Proteomes" id="UP001189624">
    <property type="component" value="Chromosome 7"/>
</dbReference>
<accession>A0AA86VTD8</accession>
<dbReference type="EMBL" id="OY731404">
    <property type="protein sequence ID" value="CAJ1967453.1"/>
    <property type="molecule type" value="Genomic_DNA"/>
</dbReference>
<gene>
    <name evidence="2" type="ORF">AYBTSS11_LOCUS21187</name>
</gene>
<feature type="region of interest" description="Disordered" evidence="1">
    <location>
        <begin position="1"/>
        <end position="29"/>
    </location>
</feature>
<evidence type="ECO:0000313" key="2">
    <source>
        <dbReference type="EMBL" id="CAJ1967453.1"/>
    </source>
</evidence>
<name>A0AA86VTD8_9FABA</name>
<feature type="compositionally biased region" description="Polar residues" evidence="1">
    <location>
        <begin position="1"/>
        <end position="22"/>
    </location>
</feature>
<organism evidence="2 3">
    <name type="scientific">Sphenostylis stenocarpa</name>
    <dbReference type="NCBI Taxonomy" id="92480"/>
    <lineage>
        <taxon>Eukaryota</taxon>
        <taxon>Viridiplantae</taxon>
        <taxon>Streptophyta</taxon>
        <taxon>Embryophyta</taxon>
        <taxon>Tracheophyta</taxon>
        <taxon>Spermatophyta</taxon>
        <taxon>Magnoliopsida</taxon>
        <taxon>eudicotyledons</taxon>
        <taxon>Gunneridae</taxon>
        <taxon>Pentapetalae</taxon>
        <taxon>rosids</taxon>
        <taxon>fabids</taxon>
        <taxon>Fabales</taxon>
        <taxon>Fabaceae</taxon>
        <taxon>Papilionoideae</taxon>
        <taxon>50 kb inversion clade</taxon>
        <taxon>NPAAA clade</taxon>
        <taxon>indigoferoid/millettioid clade</taxon>
        <taxon>Phaseoleae</taxon>
        <taxon>Sphenostylis</taxon>
    </lineage>
</organism>
<evidence type="ECO:0000313" key="3">
    <source>
        <dbReference type="Proteomes" id="UP001189624"/>
    </source>
</evidence>
<reference evidence="2" key="1">
    <citation type="submission" date="2023-10" db="EMBL/GenBank/DDBJ databases">
        <authorList>
            <person name="Domelevo Entfellner J.-B."/>
        </authorList>
    </citation>
    <scope>NUCLEOTIDE SEQUENCE</scope>
</reference>